<dbReference type="AlphaFoldDB" id="A0A4R6A550"/>
<feature type="signal peptide" evidence="1">
    <location>
        <begin position="1"/>
        <end position="36"/>
    </location>
</feature>
<accession>A0A4R6A550</accession>
<sequence>MAHILSGRVAYGVAARAAKRLVVAAALALGGTAAMAGTTIAALGDSLTQGYGLPQAEGLVPQLEAWLRERGHDVTVINAGVSGDTTAGGLSRVDWTLTPDVDAMIVALGGNDLLRGLDPAVSRANLDGILTAADEKGVEVLLVGLSAPGNYGPDYKAEFDAIYADLSDKWNTLLEPSFMAALEEAAGGDFGEGAARFMQPDGIHPNATGVALIVEALGPRVEELIAQVD</sequence>
<dbReference type="Gene3D" id="3.40.50.1110">
    <property type="entry name" value="SGNH hydrolase"/>
    <property type="match status" value="1"/>
</dbReference>
<gene>
    <name evidence="3" type="ORF">E2L08_14230</name>
</gene>
<keyword evidence="4" id="KW-1185">Reference proteome</keyword>
<name>A0A4R6A550_9RHOB</name>
<feature type="domain" description="SGNH hydrolase-type esterase" evidence="2">
    <location>
        <begin position="42"/>
        <end position="211"/>
    </location>
</feature>
<feature type="chain" id="PRO_5020536769" evidence="1">
    <location>
        <begin position="37"/>
        <end position="229"/>
    </location>
</feature>
<dbReference type="InterPro" id="IPR013830">
    <property type="entry name" value="SGNH_hydro"/>
</dbReference>
<dbReference type="InterPro" id="IPR051532">
    <property type="entry name" value="Ester_Hydrolysis_Enzymes"/>
</dbReference>
<dbReference type="GO" id="GO:0004622">
    <property type="term" value="F:phosphatidylcholine lysophospholipase activity"/>
    <property type="evidence" value="ECO:0007669"/>
    <property type="project" value="TreeGrafter"/>
</dbReference>
<dbReference type="PANTHER" id="PTHR30383">
    <property type="entry name" value="THIOESTERASE 1/PROTEASE 1/LYSOPHOSPHOLIPASE L1"/>
    <property type="match status" value="1"/>
</dbReference>
<evidence type="ECO:0000313" key="3">
    <source>
        <dbReference type="EMBL" id="TDL76246.1"/>
    </source>
</evidence>
<evidence type="ECO:0000313" key="4">
    <source>
        <dbReference type="Proteomes" id="UP000295701"/>
    </source>
</evidence>
<keyword evidence="1" id="KW-0732">Signal</keyword>
<dbReference type="SUPFAM" id="SSF52266">
    <property type="entry name" value="SGNH hydrolase"/>
    <property type="match status" value="1"/>
</dbReference>
<comment type="caution">
    <text evidence="3">The sequence shown here is derived from an EMBL/GenBank/DDBJ whole genome shotgun (WGS) entry which is preliminary data.</text>
</comment>
<organism evidence="3 4">
    <name type="scientific">Palleronia sediminis</name>
    <dbReference type="NCBI Taxonomy" id="2547833"/>
    <lineage>
        <taxon>Bacteria</taxon>
        <taxon>Pseudomonadati</taxon>
        <taxon>Pseudomonadota</taxon>
        <taxon>Alphaproteobacteria</taxon>
        <taxon>Rhodobacterales</taxon>
        <taxon>Roseobacteraceae</taxon>
        <taxon>Palleronia</taxon>
    </lineage>
</organism>
<dbReference type="OrthoDB" id="9786188at2"/>
<proteinExistence type="predicted"/>
<dbReference type="CDD" id="cd01822">
    <property type="entry name" value="Lysophospholipase_L1_like"/>
    <property type="match status" value="1"/>
</dbReference>
<evidence type="ECO:0000256" key="1">
    <source>
        <dbReference type="SAM" id="SignalP"/>
    </source>
</evidence>
<dbReference type="PANTHER" id="PTHR30383:SF24">
    <property type="entry name" value="THIOESTERASE 1_PROTEASE 1_LYSOPHOSPHOLIPASE L1"/>
    <property type="match status" value="1"/>
</dbReference>
<dbReference type="Pfam" id="PF13472">
    <property type="entry name" value="Lipase_GDSL_2"/>
    <property type="match status" value="1"/>
</dbReference>
<reference evidence="3 4" key="1">
    <citation type="submission" date="2019-03" db="EMBL/GenBank/DDBJ databases">
        <title>Primorskyibacter sp. SS33 isolated from sediments.</title>
        <authorList>
            <person name="Xunke S."/>
        </authorList>
    </citation>
    <scope>NUCLEOTIDE SEQUENCE [LARGE SCALE GENOMIC DNA]</scope>
    <source>
        <strain evidence="3 4">SS33</strain>
    </source>
</reference>
<dbReference type="InterPro" id="IPR036514">
    <property type="entry name" value="SGNH_hydro_sf"/>
</dbReference>
<dbReference type="Proteomes" id="UP000295701">
    <property type="component" value="Unassembled WGS sequence"/>
</dbReference>
<evidence type="ECO:0000259" key="2">
    <source>
        <dbReference type="Pfam" id="PF13472"/>
    </source>
</evidence>
<protein>
    <submittedName>
        <fullName evidence="3">Arylesterase</fullName>
    </submittedName>
</protein>
<dbReference type="EMBL" id="SNAA01000018">
    <property type="protein sequence ID" value="TDL76246.1"/>
    <property type="molecule type" value="Genomic_DNA"/>
</dbReference>
<dbReference type="RefSeq" id="WP_133397760.1">
    <property type="nucleotide sequence ID" value="NZ_SNAA01000018.1"/>
</dbReference>